<dbReference type="Proteomes" id="UP000190989">
    <property type="component" value="Unassembled WGS sequence"/>
</dbReference>
<evidence type="ECO:0008006" key="4">
    <source>
        <dbReference type="Google" id="ProtNLM"/>
    </source>
</evidence>
<dbReference type="Pfam" id="PF10082">
    <property type="entry name" value="BBP2_2"/>
    <property type="match status" value="1"/>
</dbReference>
<organism evidence="2 3">
    <name type="scientific">Novosphingobium mathurense</name>
    <dbReference type="NCBI Taxonomy" id="428990"/>
    <lineage>
        <taxon>Bacteria</taxon>
        <taxon>Pseudomonadati</taxon>
        <taxon>Pseudomonadota</taxon>
        <taxon>Alphaproteobacteria</taxon>
        <taxon>Sphingomonadales</taxon>
        <taxon>Sphingomonadaceae</taxon>
        <taxon>Novosphingobium</taxon>
    </lineage>
</organism>
<name>A0A1U6HMG4_9SPHN</name>
<evidence type="ECO:0000313" key="3">
    <source>
        <dbReference type="Proteomes" id="UP000190989"/>
    </source>
</evidence>
<dbReference type="SUPFAM" id="SSF56925">
    <property type="entry name" value="OMPA-like"/>
    <property type="match status" value="1"/>
</dbReference>
<dbReference type="InterPro" id="IPR011250">
    <property type="entry name" value="OMP/PagP_B-barrel"/>
</dbReference>
<feature type="compositionally biased region" description="Polar residues" evidence="1">
    <location>
        <begin position="1"/>
        <end position="14"/>
    </location>
</feature>
<protein>
    <recommendedName>
        <fullName evidence="4">Beta-barrel porin 2</fullName>
    </recommendedName>
</protein>
<evidence type="ECO:0000256" key="1">
    <source>
        <dbReference type="SAM" id="MobiDB-lite"/>
    </source>
</evidence>
<proteinExistence type="predicted"/>
<gene>
    <name evidence="2" type="ORF">SAMN06295987_102761</name>
</gene>
<evidence type="ECO:0000313" key="2">
    <source>
        <dbReference type="EMBL" id="SLJ96953.1"/>
    </source>
</evidence>
<dbReference type="STRING" id="428990.SAMN06295987_102761"/>
<accession>A0A1U6HMG4</accession>
<dbReference type="AlphaFoldDB" id="A0A1U6HMG4"/>
<dbReference type="EMBL" id="FVZE01000002">
    <property type="protein sequence ID" value="SLJ96953.1"/>
    <property type="molecule type" value="Genomic_DNA"/>
</dbReference>
<feature type="compositionally biased region" description="Basic and acidic residues" evidence="1">
    <location>
        <begin position="34"/>
        <end position="43"/>
    </location>
</feature>
<keyword evidence="3" id="KW-1185">Reference proteome</keyword>
<sequence>MGGRNQVISQNTSAHRAMAAGTARTRPRAKLRPGPRDGSRATERFSVGSSFMANTLSITRRALLLLGNLIQPILIIPAIKHGFNAQRGKEFRKSTGFATNRTPISTSRTVDLLEIAPLILRLAFSKGEQRERLVQHVIYVGMPQDNRSRPSLAARGAIFLALFAMPRVASAQAVDVVETPTDIFEPERGAGIPISGSLFLYNTSALQGIYDSNIYNVEQNRTNDTSALLQSEFHLTTNLARHEVGVRAGVTTRKYSDTSAENSTTYHVDGHAHLDLGDRIDVYARGGYLRGIEIRGTAGDQFLTDRPVRFDDKYIEGSIERTGGILEAGLAGSFTRRKYLNASINDTSIDLSFRDAEIKKATLKASYRLSPVMRLYSEFSVNDVTYDQNLGVSRDSKGYSALAGIHYEVSKLVDVIAAVGYIHQKFDAPGTKAATGLNYRVEATWTPTPKWKLTASGERFVDSSPLSDIPAIVRSDFRLKVQRALGDRMLVEAGAVYTGEDYRGLSGTDRRYTGYGNVQYRITRNISAVVEGGYRKQSGGASGRSYSGASVSAGIRVAL</sequence>
<dbReference type="InterPro" id="IPR018759">
    <property type="entry name" value="BBP2_2"/>
</dbReference>
<reference evidence="3" key="1">
    <citation type="submission" date="2017-02" db="EMBL/GenBank/DDBJ databases">
        <authorList>
            <person name="Varghese N."/>
            <person name="Submissions S."/>
        </authorList>
    </citation>
    <scope>NUCLEOTIDE SEQUENCE [LARGE SCALE GENOMIC DNA]</scope>
    <source>
        <strain evidence="3">SM117</strain>
    </source>
</reference>
<feature type="region of interest" description="Disordered" evidence="1">
    <location>
        <begin position="1"/>
        <end position="43"/>
    </location>
</feature>